<proteinExistence type="inferred from homology"/>
<keyword evidence="8" id="KW-1185">Reference proteome</keyword>
<evidence type="ECO:0000256" key="3">
    <source>
        <dbReference type="ARBA" id="ARBA00023125"/>
    </source>
</evidence>
<dbReference type="InterPro" id="IPR038722">
    <property type="entry name" value="Ner_HTH_dom"/>
</dbReference>
<keyword evidence="2" id="KW-0805">Transcription regulation</keyword>
<dbReference type="SUPFAM" id="SSF47413">
    <property type="entry name" value="lambda repressor-like DNA-binding domains"/>
    <property type="match status" value="1"/>
</dbReference>
<evidence type="ECO:0000256" key="5">
    <source>
        <dbReference type="SAM" id="MobiDB-lite"/>
    </source>
</evidence>
<dbReference type="Proteomes" id="UP000219621">
    <property type="component" value="Unassembled WGS sequence"/>
</dbReference>
<sequence length="102" mass="11322">MIKPKDIPTSPHERQLWVSMQLKLRGKTLAGLARDNGWGKTTMYFAMRSPSYPQEQVIADALGIAVRDLFPERYDAIGNRIHPTRSKADGDPESNVEGLAAA</sequence>
<comment type="similarity">
    <text evidence="1">Belongs to the ner transcriptional regulatory family.</text>
</comment>
<evidence type="ECO:0000256" key="1">
    <source>
        <dbReference type="ARBA" id="ARBA00006157"/>
    </source>
</evidence>
<keyword evidence="3" id="KW-0238">DNA-binding</keyword>
<feature type="domain" description="Ner winged helix-turn-helix DNA-binding" evidence="6">
    <location>
        <begin position="21"/>
        <end position="83"/>
    </location>
</feature>
<dbReference type="InterPro" id="IPR010982">
    <property type="entry name" value="Lambda_DNA-bd_dom_sf"/>
</dbReference>
<evidence type="ECO:0000259" key="6">
    <source>
        <dbReference type="Pfam" id="PF13693"/>
    </source>
</evidence>
<gene>
    <name evidence="7" type="ORF">SAMN05421508_11357</name>
</gene>
<accession>A0A286GYN5</accession>
<evidence type="ECO:0000313" key="8">
    <source>
        <dbReference type="Proteomes" id="UP000219621"/>
    </source>
</evidence>
<dbReference type="Pfam" id="PF13693">
    <property type="entry name" value="HTH_35"/>
    <property type="match status" value="1"/>
</dbReference>
<feature type="region of interest" description="Disordered" evidence="5">
    <location>
        <begin position="80"/>
        <end position="102"/>
    </location>
</feature>
<evidence type="ECO:0000256" key="2">
    <source>
        <dbReference type="ARBA" id="ARBA00023015"/>
    </source>
</evidence>
<evidence type="ECO:0000313" key="7">
    <source>
        <dbReference type="EMBL" id="SOE00601.1"/>
    </source>
</evidence>
<dbReference type="AlphaFoldDB" id="A0A286GYN5"/>
<protein>
    <submittedName>
        <fullName evidence="7">Transcriptional regulator, Nlp family</fullName>
    </submittedName>
</protein>
<dbReference type="RefSeq" id="WP_217992100.1">
    <property type="nucleotide sequence ID" value="NZ_OCNJ01000013.1"/>
</dbReference>
<keyword evidence="4" id="KW-0804">Transcription</keyword>
<organism evidence="7 8">
    <name type="scientific">Caenispirillum bisanense</name>
    <dbReference type="NCBI Taxonomy" id="414052"/>
    <lineage>
        <taxon>Bacteria</taxon>
        <taxon>Pseudomonadati</taxon>
        <taxon>Pseudomonadota</taxon>
        <taxon>Alphaproteobacteria</taxon>
        <taxon>Rhodospirillales</taxon>
        <taxon>Novispirillaceae</taxon>
        <taxon>Caenispirillum</taxon>
    </lineage>
</organism>
<dbReference type="GO" id="GO:0003677">
    <property type="term" value="F:DNA binding"/>
    <property type="evidence" value="ECO:0007669"/>
    <property type="project" value="UniProtKB-KW"/>
</dbReference>
<dbReference type="Gene3D" id="1.10.260.40">
    <property type="entry name" value="lambda repressor-like DNA-binding domains"/>
    <property type="match status" value="1"/>
</dbReference>
<reference evidence="7 8" key="1">
    <citation type="submission" date="2017-09" db="EMBL/GenBank/DDBJ databases">
        <authorList>
            <person name="Ehlers B."/>
            <person name="Leendertz F.H."/>
        </authorList>
    </citation>
    <scope>NUCLEOTIDE SEQUENCE [LARGE SCALE GENOMIC DNA]</scope>
    <source>
        <strain evidence="7 8">USBA 140</strain>
    </source>
</reference>
<name>A0A286GYN5_9PROT</name>
<dbReference type="EMBL" id="OCNJ01000013">
    <property type="protein sequence ID" value="SOE00601.1"/>
    <property type="molecule type" value="Genomic_DNA"/>
</dbReference>
<evidence type="ECO:0000256" key="4">
    <source>
        <dbReference type="ARBA" id="ARBA00023163"/>
    </source>
</evidence>